<evidence type="ECO:0000256" key="6">
    <source>
        <dbReference type="ARBA" id="ARBA00022801"/>
    </source>
</evidence>
<dbReference type="EC" id="3.5.4.9" evidence="12"/>
<dbReference type="InterPro" id="IPR036291">
    <property type="entry name" value="NAD(P)-bd_dom_sf"/>
</dbReference>
<dbReference type="Gene3D" id="3.40.50.10860">
    <property type="entry name" value="Leucine Dehydrogenase, chain A, domain 1"/>
    <property type="match status" value="1"/>
</dbReference>
<keyword evidence="4 12" id="KW-0028">Amino-acid biosynthesis</keyword>
<evidence type="ECO:0000259" key="13">
    <source>
        <dbReference type="Pfam" id="PF00763"/>
    </source>
</evidence>
<evidence type="ECO:0000256" key="9">
    <source>
        <dbReference type="ARBA" id="ARBA00023102"/>
    </source>
</evidence>
<keyword evidence="9 12" id="KW-0368">Histidine biosynthesis</keyword>
<dbReference type="FunFam" id="3.40.50.720:FF:000094">
    <property type="entry name" value="Bifunctional protein FolD"/>
    <property type="match status" value="1"/>
</dbReference>
<dbReference type="InterPro" id="IPR046346">
    <property type="entry name" value="Aminoacid_DH-like_N_sf"/>
</dbReference>
<gene>
    <name evidence="12" type="primary">folD</name>
    <name evidence="15" type="ORF">ISALK_08780</name>
</gene>
<dbReference type="Gene3D" id="3.40.50.720">
    <property type="entry name" value="NAD(P)-binding Rossmann-like Domain"/>
    <property type="match status" value="1"/>
</dbReference>
<evidence type="ECO:0000256" key="10">
    <source>
        <dbReference type="ARBA" id="ARBA00023167"/>
    </source>
</evidence>
<dbReference type="SUPFAM" id="SSF51735">
    <property type="entry name" value="NAD(P)-binding Rossmann-fold domains"/>
    <property type="match status" value="1"/>
</dbReference>
<evidence type="ECO:0000259" key="14">
    <source>
        <dbReference type="Pfam" id="PF02882"/>
    </source>
</evidence>
<dbReference type="EMBL" id="SUMG01000009">
    <property type="protein sequence ID" value="NBG88596.1"/>
    <property type="molecule type" value="Genomic_DNA"/>
</dbReference>
<dbReference type="GO" id="GO:0004488">
    <property type="term" value="F:methylenetetrahydrofolate dehydrogenase (NADP+) activity"/>
    <property type="evidence" value="ECO:0007669"/>
    <property type="project" value="UniProtKB-UniRule"/>
</dbReference>
<comment type="caution">
    <text evidence="15">The sequence shown here is derived from an EMBL/GenBank/DDBJ whole genome shotgun (WGS) entry which is preliminary data.</text>
</comment>
<dbReference type="PANTHER" id="PTHR48099:SF5">
    <property type="entry name" value="C-1-TETRAHYDROFOLATE SYNTHASE, CYTOPLASMIC"/>
    <property type="match status" value="1"/>
</dbReference>
<evidence type="ECO:0000313" key="15">
    <source>
        <dbReference type="EMBL" id="NBG88596.1"/>
    </source>
</evidence>
<dbReference type="Pfam" id="PF00763">
    <property type="entry name" value="THF_DHG_CYH"/>
    <property type="match status" value="1"/>
</dbReference>
<dbReference type="CDD" id="cd01080">
    <property type="entry name" value="NAD_bind_m-THF_DH_Cyclohyd"/>
    <property type="match status" value="1"/>
</dbReference>
<feature type="binding site" evidence="12">
    <location>
        <position position="231"/>
    </location>
    <ligand>
        <name>NADP(+)</name>
        <dbReference type="ChEBI" id="CHEBI:58349"/>
    </ligand>
</feature>
<dbReference type="FunFam" id="3.40.50.10860:FF:000005">
    <property type="entry name" value="C-1-tetrahydrofolate synthase, cytoplasmic, putative"/>
    <property type="match status" value="1"/>
</dbReference>
<keyword evidence="5 12" id="KW-0658">Purine biosynthesis</keyword>
<evidence type="ECO:0000256" key="2">
    <source>
        <dbReference type="ARBA" id="ARBA00011738"/>
    </source>
</evidence>
<protein>
    <recommendedName>
        <fullName evidence="12">Bifunctional protein FolD</fullName>
    </recommendedName>
    <domain>
        <recommendedName>
            <fullName evidence="12">Methylenetetrahydrofolate dehydrogenase</fullName>
            <ecNumber evidence="12">1.5.1.5</ecNumber>
        </recommendedName>
    </domain>
    <domain>
        <recommendedName>
            <fullName evidence="12">Methenyltetrahydrofolate cyclohydrolase</fullName>
            <ecNumber evidence="12">3.5.4.9</ecNumber>
        </recommendedName>
    </domain>
</protein>
<sequence length="282" mass="30306">MAKIIKGKPVADKITEELSKEIENIKAKGGQPKLATLRVGERGDDIAYERGATKRAEKIGIEVASVVLPGDITQEDFIEELQKLNKDASVNGILIFRPLPKQIDESMIKNIIAPEKDIDCFSPVNVGKMTEGDPTGFNPCTPSAVMEILDFYGVEIKGAEASVIGSSMVVGKPVAMLLLNRKATVRVAHSKTRDTAAVARQGEILVVGVGVPKMVKEDWVSEGAVVIDVGINVDDEGNMSGDVDFEKVQKKASMITPVPRGVGSVTTTVLAKHVLKAYKQQN</sequence>
<dbReference type="InterPro" id="IPR020630">
    <property type="entry name" value="THF_DH/CycHdrlase_cat_dom"/>
</dbReference>
<evidence type="ECO:0000256" key="7">
    <source>
        <dbReference type="ARBA" id="ARBA00022857"/>
    </source>
</evidence>
<organism evidence="15 16">
    <name type="scientific">Isachenkonia alkalipeptolytica</name>
    <dbReference type="NCBI Taxonomy" id="2565777"/>
    <lineage>
        <taxon>Bacteria</taxon>
        <taxon>Bacillati</taxon>
        <taxon>Bacillota</taxon>
        <taxon>Clostridia</taxon>
        <taxon>Eubacteriales</taxon>
        <taxon>Clostridiaceae</taxon>
        <taxon>Isachenkonia</taxon>
    </lineage>
</organism>
<dbReference type="GO" id="GO:0009086">
    <property type="term" value="P:methionine biosynthetic process"/>
    <property type="evidence" value="ECO:0007669"/>
    <property type="project" value="UniProtKB-KW"/>
</dbReference>
<comment type="subunit">
    <text evidence="2 12">Homodimer.</text>
</comment>
<dbReference type="InterPro" id="IPR020631">
    <property type="entry name" value="THF_DH/CycHdrlase_NAD-bd_dom"/>
</dbReference>
<comment type="pathway">
    <text evidence="1 12">One-carbon metabolism; tetrahydrofolate interconversion.</text>
</comment>
<keyword evidence="11 12" id="KW-0511">Multifunctional enzyme</keyword>
<reference evidence="15 16" key="1">
    <citation type="submission" date="2019-04" db="EMBL/GenBank/DDBJ databases">
        <title>Isachenkonia alkalipeptolytica gen. nov. sp. nov. a new anaerobic, alkiliphilic organothrophic bacterium capable to reduce synthesized ferrihydrite isolated from a soda lake.</title>
        <authorList>
            <person name="Toshchakov S.V."/>
            <person name="Zavarzina D.G."/>
            <person name="Zhilina T.N."/>
            <person name="Kostrikina N.A."/>
            <person name="Kublanov I.V."/>
        </authorList>
    </citation>
    <scope>NUCLEOTIDE SEQUENCE [LARGE SCALE GENOMIC DNA]</scope>
    <source>
        <strain evidence="15 16">Z-1701</strain>
    </source>
</reference>
<comment type="catalytic activity">
    <reaction evidence="12">
        <text>(6R)-5,10-methenyltetrahydrofolate + H2O = (6R)-10-formyltetrahydrofolate + H(+)</text>
        <dbReference type="Rhea" id="RHEA:23700"/>
        <dbReference type="ChEBI" id="CHEBI:15377"/>
        <dbReference type="ChEBI" id="CHEBI:15378"/>
        <dbReference type="ChEBI" id="CHEBI:57455"/>
        <dbReference type="ChEBI" id="CHEBI:195366"/>
        <dbReference type="EC" id="3.5.4.9"/>
    </reaction>
</comment>
<dbReference type="InterPro" id="IPR000672">
    <property type="entry name" value="THF_DH/CycHdrlase"/>
</dbReference>
<feature type="binding site" evidence="12">
    <location>
        <begin position="165"/>
        <end position="167"/>
    </location>
    <ligand>
        <name>NADP(+)</name>
        <dbReference type="ChEBI" id="CHEBI:58349"/>
    </ligand>
</feature>
<evidence type="ECO:0000256" key="3">
    <source>
        <dbReference type="ARBA" id="ARBA00022563"/>
    </source>
</evidence>
<dbReference type="GO" id="GO:0005829">
    <property type="term" value="C:cytosol"/>
    <property type="evidence" value="ECO:0007669"/>
    <property type="project" value="TreeGrafter"/>
</dbReference>
<dbReference type="PRINTS" id="PR00085">
    <property type="entry name" value="THFDHDRGNASE"/>
</dbReference>
<dbReference type="AlphaFoldDB" id="A0AA43XLN1"/>
<dbReference type="GO" id="GO:0006164">
    <property type="term" value="P:purine nucleotide biosynthetic process"/>
    <property type="evidence" value="ECO:0007669"/>
    <property type="project" value="UniProtKB-KW"/>
</dbReference>
<keyword evidence="7 12" id="KW-0521">NADP</keyword>
<evidence type="ECO:0000256" key="5">
    <source>
        <dbReference type="ARBA" id="ARBA00022755"/>
    </source>
</evidence>
<feature type="domain" description="Tetrahydrofolate dehydrogenase/cyclohydrolase catalytic" evidence="13">
    <location>
        <begin position="5"/>
        <end position="119"/>
    </location>
</feature>
<keyword evidence="10 12" id="KW-0486">Methionine biosynthesis</keyword>
<comment type="catalytic activity">
    <reaction evidence="12">
        <text>(6R)-5,10-methylene-5,6,7,8-tetrahydrofolate + NADP(+) = (6R)-5,10-methenyltetrahydrofolate + NADPH</text>
        <dbReference type="Rhea" id="RHEA:22812"/>
        <dbReference type="ChEBI" id="CHEBI:15636"/>
        <dbReference type="ChEBI" id="CHEBI:57455"/>
        <dbReference type="ChEBI" id="CHEBI:57783"/>
        <dbReference type="ChEBI" id="CHEBI:58349"/>
        <dbReference type="EC" id="1.5.1.5"/>
    </reaction>
</comment>
<dbReference type="PANTHER" id="PTHR48099">
    <property type="entry name" value="C-1-TETRAHYDROFOLATE SYNTHASE, CYTOPLASMIC-RELATED"/>
    <property type="match status" value="1"/>
</dbReference>
<evidence type="ECO:0000256" key="4">
    <source>
        <dbReference type="ARBA" id="ARBA00022605"/>
    </source>
</evidence>
<evidence type="ECO:0000256" key="12">
    <source>
        <dbReference type="HAMAP-Rule" id="MF_01576"/>
    </source>
</evidence>
<evidence type="ECO:0000256" key="11">
    <source>
        <dbReference type="ARBA" id="ARBA00023268"/>
    </source>
</evidence>
<keyword evidence="8 12" id="KW-0560">Oxidoreductase</keyword>
<proteinExistence type="inferred from homology"/>
<comment type="function">
    <text evidence="12">Catalyzes the oxidation of 5,10-methylenetetrahydrofolate to 5,10-methenyltetrahydrofolate and then the hydrolysis of 5,10-methenyltetrahydrofolate to 10-formyltetrahydrofolate.</text>
</comment>
<dbReference type="GO" id="GO:0035999">
    <property type="term" value="P:tetrahydrofolate interconversion"/>
    <property type="evidence" value="ECO:0007669"/>
    <property type="project" value="UniProtKB-UniRule"/>
</dbReference>
<dbReference type="SUPFAM" id="SSF53223">
    <property type="entry name" value="Aminoacid dehydrogenase-like, N-terminal domain"/>
    <property type="match status" value="1"/>
</dbReference>
<dbReference type="HAMAP" id="MF_01576">
    <property type="entry name" value="THF_DHG_CYH"/>
    <property type="match status" value="1"/>
</dbReference>
<dbReference type="EC" id="1.5.1.5" evidence="12"/>
<evidence type="ECO:0000256" key="1">
    <source>
        <dbReference type="ARBA" id="ARBA00004777"/>
    </source>
</evidence>
<evidence type="ECO:0000256" key="8">
    <source>
        <dbReference type="ARBA" id="ARBA00023002"/>
    </source>
</evidence>
<comment type="caution">
    <text evidence="12">Lacks conserved residue(s) required for the propagation of feature annotation.</text>
</comment>
<dbReference type="Proteomes" id="UP000449710">
    <property type="component" value="Unassembled WGS sequence"/>
</dbReference>
<dbReference type="GO" id="GO:0000105">
    <property type="term" value="P:L-histidine biosynthetic process"/>
    <property type="evidence" value="ECO:0007669"/>
    <property type="project" value="UniProtKB-KW"/>
</dbReference>
<accession>A0AA43XLN1</accession>
<dbReference type="GO" id="GO:0004477">
    <property type="term" value="F:methenyltetrahydrofolate cyclohydrolase activity"/>
    <property type="evidence" value="ECO:0007669"/>
    <property type="project" value="UniProtKB-UniRule"/>
</dbReference>
<dbReference type="RefSeq" id="WP_160721355.1">
    <property type="nucleotide sequence ID" value="NZ_SUMG01000009.1"/>
</dbReference>
<keyword evidence="16" id="KW-1185">Reference proteome</keyword>
<comment type="similarity">
    <text evidence="12">Belongs to the tetrahydrofolate dehydrogenase/cyclohydrolase family.</text>
</comment>
<feature type="domain" description="Tetrahydrofolate dehydrogenase/cyclohydrolase NAD(P)-binding" evidence="14">
    <location>
        <begin position="139"/>
        <end position="281"/>
    </location>
</feature>
<dbReference type="Pfam" id="PF02882">
    <property type="entry name" value="THF_DHG_CYH_C"/>
    <property type="match status" value="1"/>
</dbReference>
<keyword evidence="6 12" id="KW-0378">Hydrolase</keyword>
<evidence type="ECO:0000313" key="16">
    <source>
        <dbReference type="Proteomes" id="UP000449710"/>
    </source>
</evidence>
<name>A0AA43XLN1_9CLOT</name>
<keyword evidence="3 12" id="KW-0554">One-carbon metabolism</keyword>